<dbReference type="InterPro" id="IPR056748">
    <property type="entry name" value="VPS13-like_C"/>
</dbReference>
<evidence type="ECO:0000256" key="3">
    <source>
        <dbReference type="ARBA" id="ARBA00023055"/>
    </source>
</evidence>
<dbReference type="InterPro" id="IPR009543">
    <property type="entry name" value="VPS13_VAB"/>
</dbReference>
<name>A0AA39F265_MICHY</name>
<accession>A0AA39F265</accession>
<proteinExistence type="inferred from homology"/>
<feature type="region of interest" description="Disordered" evidence="5">
    <location>
        <begin position="1847"/>
        <end position="1872"/>
    </location>
</feature>
<evidence type="ECO:0000256" key="4">
    <source>
        <dbReference type="SAM" id="Coils"/>
    </source>
</evidence>
<comment type="caution">
    <text evidence="9">The sequence shown here is derived from an EMBL/GenBank/DDBJ whole genome shotgun (WGS) entry which is preliminary data.</text>
</comment>
<dbReference type="InterPro" id="IPR026847">
    <property type="entry name" value="VPS13"/>
</dbReference>
<evidence type="ECO:0000313" key="10">
    <source>
        <dbReference type="Proteomes" id="UP001168972"/>
    </source>
</evidence>
<evidence type="ECO:0000259" key="8">
    <source>
        <dbReference type="Pfam" id="PF25037"/>
    </source>
</evidence>
<evidence type="ECO:0000256" key="2">
    <source>
        <dbReference type="ARBA" id="ARBA00022448"/>
    </source>
</evidence>
<dbReference type="PANTHER" id="PTHR16166:SF93">
    <property type="entry name" value="INTERMEMBRANE LIPID TRANSFER PROTEIN VPS13"/>
    <property type="match status" value="1"/>
</dbReference>
<dbReference type="GO" id="GO:0006869">
    <property type="term" value="P:lipid transport"/>
    <property type="evidence" value="ECO:0007669"/>
    <property type="project" value="UniProtKB-KW"/>
</dbReference>
<dbReference type="EMBL" id="JAQQBR010001835">
    <property type="protein sequence ID" value="KAK0161557.1"/>
    <property type="molecule type" value="Genomic_DNA"/>
</dbReference>
<evidence type="ECO:0008006" key="11">
    <source>
        <dbReference type="Google" id="ProtNLM"/>
    </source>
</evidence>
<dbReference type="Pfam" id="PF25036">
    <property type="entry name" value="VPS13_VAB"/>
    <property type="match status" value="1"/>
</dbReference>
<keyword evidence="10" id="KW-1185">Reference proteome</keyword>
<feature type="domain" description="Vacuolar protein sorting-associated protein 13 VPS13 adaptor binding" evidence="7">
    <location>
        <begin position="2005"/>
        <end position="2525"/>
    </location>
</feature>
<dbReference type="GO" id="GO:0045053">
    <property type="term" value="P:protein retention in Golgi apparatus"/>
    <property type="evidence" value="ECO:0007669"/>
    <property type="project" value="TreeGrafter"/>
</dbReference>
<feature type="coiled-coil region" evidence="4">
    <location>
        <begin position="101"/>
        <end position="128"/>
    </location>
</feature>
<dbReference type="Pfam" id="PF12624">
    <property type="entry name" value="VPS13_N"/>
    <property type="match status" value="1"/>
</dbReference>
<keyword evidence="2" id="KW-0813">Transport</keyword>
<organism evidence="9 10">
    <name type="scientific">Microctonus hyperodae</name>
    <name type="common">Parasitoid wasp</name>
    <dbReference type="NCBI Taxonomy" id="165561"/>
    <lineage>
        <taxon>Eukaryota</taxon>
        <taxon>Metazoa</taxon>
        <taxon>Ecdysozoa</taxon>
        <taxon>Arthropoda</taxon>
        <taxon>Hexapoda</taxon>
        <taxon>Insecta</taxon>
        <taxon>Pterygota</taxon>
        <taxon>Neoptera</taxon>
        <taxon>Endopterygota</taxon>
        <taxon>Hymenoptera</taxon>
        <taxon>Apocrita</taxon>
        <taxon>Ichneumonoidea</taxon>
        <taxon>Braconidae</taxon>
        <taxon>Euphorinae</taxon>
        <taxon>Microctonus</taxon>
    </lineage>
</organism>
<keyword evidence="4" id="KW-0175">Coiled coil</keyword>
<feature type="coiled-coil region" evidence="4">
    <location>
        <begin position="1364"/>
        <end position="1391"/>
    </location>
</feature>
<evidence type="ECO:0000259" key="6">
    <source>
        <dbReference type="Pfam" id="PF12624"/>
    </source>
</evidence>
<dbReference type="PANTHER" id="PTHR16166">
    <property type="entry name" value="VACUOLAR PROTEIN SORTING-ASSOCIATED PROTEIN VPS13"/>
    <property type="match status" value="1"/>
</dbReference>
<protein>
    <recommendedName>
        <fullName evidence="11">Vacuolar protein sorting-associated protein 13A</fullName>
    </recommendedName>
</protein>
<sequence length="3246" mass="367950">MVFESIVAELLNKILGEYIQNLDYKQLKLSLWGGDVVLNDLLISEHALDVLDLPIRLEYGRLGKLKLKIPFNDMWNGQIDATVEELFVLIVPSCQVQYDPEKEAKSALEAKRAELARIEKNKQLADAKLGQKLDDSMIEKLVARMIKNIHVEIKRIHVRYEDHITFKDHPFSMGFTLDRFALESCDLSWSPTGNLKDMYSIPQIFKMCTMDGFSIYLNPNLMQFSTHPSANYSSLFSETIATTDFTPDNYEYLLGPINTKAKLKLNPKPETDGSNYTIPKVWLDLEMQKLRIGLTKRQYQTLLQLGEGLDRAAKAAPYRKFRPDVSGYRGYYKQWWQFAYKCVLEEDVRRLRRNWNWNHMKEHRDTCREYAKLYQMKLTNQRLAQESECRLELCEQKLTIFDLVVIRQQIEMEVERLAEKEKILKAQRGWFGFLWGSSQASEVKELSSAAAIMQKFEEEMTPGEKEKLYRAIDYQENSAPAHYPETYIMMNMSFYLHGLQIIISDMEKKCPEVLDLQLNGVKAQFNSRPAASAIYVTASVNEMKILGVKQREKIPSLLKSTHENSNNDLFFVAYEKNPLDKLCGDRIIVKSKCVQVIYDAQTIIELVKLFKVQNQSALNQIQAAAAERLEGLKEMSALGLEYAIQKHSVLDIQVDLDASQLIFPAGGFFTNNESVIVINLGSLKIHSLEKVKDDFGISSVRQLVSMGKTEEDIMIHLRKHSYDRFALKIVNFQALVAFKDDDWQSALVMTANPMALVQPTTLEIQFHKCLINDDPLLPKMRLIGELPSLTLNVPDVRLFEAWSIVQSIPLPKVDDENIQSVPLTKSVSQLSLDYVKELTRQDDAHDKIANKTQDLKPTTNMEAKFVMKEFTLTVSKQINDEVKPFMRIEILQVEAEMFQRTFDQEIMLRLGGIQIKQYHEIDEIFMINTPMTSGSQEYLIIVHYINVNKRSPDFITRHGSVVKHLRLEFTTLDVLLHQEALINCLQFINDVQEKIGKSSTSAEEIAHSHSNSTRLPKLATIHEDQSTFFKEKLQKTKNYSGKNRKGVVECIDLKIKAKIGTISLKIANNVREISALLIQGITAGYLMKISYSQVNVNLTSLIVKDLNPNTMHKNIVSVETSESLQVQAVIYNIDSSELDKNNMSIKVVMGCHRIVFLNVFVTSVMDFLNNFQAAQTAIAEASAVAAEVAKTNIKEVQESAARIELSVKIKAPIIFVPINSKSKHCLILDMGNLTIYNNLKTLSVTNENGDSPIIDEMMIELQNFKLSRVKLNEYSFDTNNEVRVLQPINFGLLIKRNLSTAWYTSIPDIDVSGRLNQIEVLISREDYLMIMKVLEENLSENLGEPRTTQPINRVEKKKISDQKHSHAKQEVEVIKENAQQYTQERKQTQTSVKFEFIMDSLVINLFTGGPKMLKEQISPIHLPENGLAKFELTYFAVKGKIFADGLLATSILLMNCTLDDTRQGRQGQLTRIMERTTAVPSLEDLNKEQLNTSTVKSIRSMLDVTFRQSPSDVFIDVRVFSFSIIVSLDYLMKIKDFFALQSTKPTQNPSTIIVQKGRSENLKKKVTPPITQTMTTINIHAEKSDIILLQDMDDINSNCIVLNTELLLKMRIIGDHQVITGSIKDLSLSTGIYNPARRADAIYQVLKPCSVSIAGSTPEGKGLHIDINCTDIQISVSPGVIEMIGRIVQQSTFKEEEEGQTIKTDPTHEGLWLITPFDENDFWFLKTEVAIEVFEDSIYSDPVDITSYKPELAIVSAPNISLTIEAGVGNKTLPMLFFHSGFRSNVNDWSKDNMSIDTTISVIMAYYNSRLALWEPLIEPVESVKSNEKHSEPWELKMNIQFHDLSQNSPGTSAISPISDSGELDDSNQSSQMSIDIQSSDNLEITVTKSCLEVLQQLADAFSSAMDLSSETSSSKLAPYVLKNETGLMLVLDLEASRFQVLTKTSELFEIQSEVYSEVVLESGASIQLAPTVSKSQINILDQFKTVTVNEQTDLKFFVTFHGIENKLAIPVLRADKRFFSLKYRKDGSEEWGIISDVVVENGSVIVTLRSILQVHNHFTQPVSVYYMTKRGNEVECVGTVGPDERLNLPLDAVYTATNIHWLFFSINGYMVSVEPLVWKDLQKTQSMTKLLKCEPRVKPPKEPFYIQTIGEIEQVYFESTNRHTMASTIYNIHLYPTVYLKNFLPIDIVIVLPGMVEEKLVKASESIQFSTIDPAHSNVVIKLLQYLEKDWSCMVDIVADPSEFSVWSFESFDSAEKVMMDLGMHCSVKHGSVVMALYCPFWMLNKTGLMLSYRGSEDYLNVIYHPETYQGPILFSFRSKAFFGKKKAMVRIEDGEWSEKFPIDVAGSKGDVICRYKGMAYRLGVHNQLTYNSLTKQITFTPYFVLINNADFLIECQEANRPASPITRVPPGECTALWPESELERKTLTLMVAGFPEKTAPFIINEVHSTLLKISNKYGGIDVDVQMNEGGVYISLSPYSLGHAPALIINHTSHTIDIWEKGTLNVRSIQSLNRMFYTWENPSGSRKLIWEDCNKKEIENDLRKDILGAFQLPENEEEIYYVSFLDGIQRILLFTPSLKIAEDCQLVGDLEKIDKDITLSIHGIGLSVVNNINHSELLYMCIASSGIIWETRKTVGSRWRALNNTEIISIEDGYQKYMREIQIGNEPSYRVMLNPKLVVDYQNMEMLRPHRRYMRRTFQTGLWMQYRTSAHQVQLHAKINRLQIDNQLSECIFPVILAPVPPPKSVAQSSVMRPFAEMSIVKRLLEHSTVQQFRYFKVLIQEFHVKVDIGFINALMGFFEANEVNDTEESKLFQLDRKLVDEPLMYHVNLITTAEQKNFFDLLHFSPLKIHISFSMSGSGSGPSSIPQVLNVLLQGIGVTLTDINDIVFKLAFFERNYTFMTHKQLITEASSHYTGQAIKQCYVLILGLDVIGNPYGLVVGTMKGIEDLFYEPFQGAIQGPGEFAEGLLLGVKSMLGHTVGGMAGAVSKITGAMGKGLAALTFDKDYQKKRQEQLNKQPVNLQEGLARSGKGLVMGVVDGVTGVVMKPISGAKEEGVEGFFKGFGKGVVGLVTRPTAGVIDFASGSFGAVRKATELSEEVKRVRPPRFLQRDNLVRPYIRNEAEGHKILCDLEKGKYSNTDVYVFHVLINKDAVLMTDKRIAYLEYSDLFGGWKVDWAYTWNELAGPAEVVTQGVQISIKDTYKKRKLGGLFGSSDLIKILLITEPYLKQKMCSIIQQQLNQLET</sequence>
<gene>
    <name evidence="9" type="ORF">PV327_010016</name>
</gene>
<evidence type="ECO:0000259" key="7">
    <source>
        <dbReference type="Pfam" id="PF25036"/>
    </source>
</evidence>
<feature type="compositionally biased region" description="Polar residues" evidence="5">
    <location>
        <begin position="1847"/>
        <end position="1859"/>
    </location>
</feature>
<dbReference type="InterPro" id="IPR026854">
    <property type="entry name" value="VPS13_N"/>
</dbReference>
<dbReference type="Pfam" id="PF25037">
    <property type="entry name" value="VPS13_C"/>
    <property type="match status" value="1"/>
</dbReference>
<comment type="similarity">
    <text evidence="1">Belongs to the VPS13 family.</text>
</comment>
<keyword evidence="3" id="KW-0445">Lipid transport</keyword>
<feature type="domain" description="Intermembrane lipid transfer protein VPS13-like C-terminal" evidence="8">
    <location>
        <begin position="3104"/>
        <end position="3205"/>
    </location>
</feature>
<reference evidence="9" key="1">
    <citation type="journal article" date="2023" name="bioRxiv">
        <title>Scaffold-level genome assemblies of two parasitoid biocontrol wasps reveal the parthenogenesis mechanism and an associated novel virus.</title>
        <authorList>
            <person name="Inwood S."/>
            <person name="Skelly J."/>
            <person name="Guhlin J."/>
            <person name="Harrop T."/>
            <person name="Goldson S."/>
            <person name="Dearden P."/>
        </authorList>
    </citation>
    <scope>NUCLEOTIDE SEQUENCE</scope>
    <source>
        <strain evidence="9">Lincoln</strain>
        <tissue evidence="9">Whole body</tissue>
    </source>
</reference>
<feature type="domain" description="Chorein N-terminal" evidence="6">
    <location>
        <begin position="2"/>
        <end position="1156"/>
    </location>
</feature>
<dbReference type="GO" id="GO:0006623">
    <property type="term" value="P:protein targeting to vacuole"/>
    <property type="evidence" value="ECO:0007669"/>
    <property type="project" value="TreeGrafter"/>
</dbReference>
<evidence type="ECO:0000256" key="5">
    <source>
        <dbReference type="SAM" id="MobiDB-lite"/>
    </source>
</evidence>
<evidence type="ECO:0000313" key="9">
    <source>
        <dbReference type="EMBL" id="KAK0161557.1"/>
    </source>
</evidence>
<dbReference type="Proteomes" id="UP001168972">
    <property type="component" value="Unassembled WGS sequence"/>
</dbReference>
<evidence type="ECO:0000256" key="1">
    <source>
        <dbReference type="ARBA" id="ARBA00006545"/>
    </source>
</evidence>
<reference evidence="9" key="2">
    <citation type="submission" date="2023-03" db="EMBL/GenBank/DDBJ databases">
        <authorList>
            <person name="Inwood S.N."/>
            <person name="Skelly J.G."/>
            <person name="Guhlin J."/>
            <person name="Harrop T.W.R."/>
            <person name="Goldson S.G."/>
            <person name="Dearden P.K."/>
        </authorList>
    </citation>
    <scope>NUCLEOTIDE SEQUENCE</scope>
    <source>
        <strain evidence="9">Lincoln</strain>
        <tissue evidence="9">Whole body</tissue>
    </source>
</reference>